<keyword evidence="3" id="KW-1185">Reference proteome</keyword>
<feature type="domain" description="H repeat-associated protein N-terminal" evidence="1">
    <location>
        <begin position="12"/>
        <end position="97"/>
    </location>
</feature>
<dbReference type="AlphaFoldDB" id="A0A517PVT1"/>
<sequence>MQPADLCDLFSILDQITDHRGRQGQRHTFNAMLAAIICGTLSGIRSMRMIAKWVRQLERSTYHWLGFKRIPPCANTYTDLLKKICPEEFEQAIREWMCTLEGVEIDNDSLCATSIEGNTLCGSLQTHQRNTVQPTVCI</sequence>
<dbReference type="OrthoDB" id="289921at2"/>
<organism evidence="2 3">
    <name type="scientific">Gimesia chilikensis</name>
    <dbReference type="NCBI Taxonomy" id="2605989"/>
    <lineage>
        <taxon>Bacteria</taxon>
        <taxon>Pseudomonadati</taxon>
        <taxon>Planctomycetota</taxon>
        <taxon>Planctomycetia</taxon>
        <taxon>Planctomycetales</taxon>
        <taxon>Planctomycetaceae</taxon>
        <taxon>Gimesia</taxon>
    </lineage>
</organism>
<accession>A0A517PVT1</accession>
<name>A0A517PVT1_9PLAN</name>
<gene>
    <name evidence="2" type="ORF">HG66A1_53010</name>
</gene>
<evidence type="ECO:0000313" key="3">
    <source>
        <dbReference type="Proteomes" id="UP000320421"/>
    </source>
</evidence>
<dbReference type="Proteomes" id="UP000320421">
    <property type="component" value="Chromosome"/>
</dbReference>
<evidence type="ECO:0000259" key="1">
    <source>
        <dbReference type="Pfam" id="PF13808"/>
    </source>
</evidence>
<dbReference type="Pfam" id="PF13808">
    <property type="entry name" value="DDE_Tnp_1_assoc"/>
    <property type="match status" value="1"/>
</dbReference>
<reference evidence="2 3" key="1">
    <citation type="submission" date="2019-02" db="EMBL/GenBank/DDBJ databases">
        <title>Deep-cultivation of Planctomycetes and their phenomic and genomic characterization uncovers novel biology.</title>
        <authorList>
            <person name="Wiegand S."/>
            <person name="Jogler M."/>
            <person name="Boedeker C."/>
            <person name="Pinto D."/>
            <person name="Vollmers J."/>
            <person name="Rivas-Marin E."/>
            <person name="Kohn T."/>
            <person name="Peeters S.H."/>
            <person name="Heuer A."/>
            <person name="Rast P."/>
            <person name="Oberbeckmann S."/>
            <person name="Bunk B."/>
            <person name="Jeske O."/>
            <person name="Meyerdierks A."/>
            <person name="Storesund J.E."/>
            <person name="Kallscheuer N."/>
            <person name="Luecker S."/>
            <person name="Lage O.M."/>
            <person name="Pohl T."/>
            <person name="Merkel B.J."/>
            <person name="Hornburger P."/>
            <person name="Mueller R.-W."/>
            <person name="Bruemmer F."/>
            <person name="Labrenz M."/>
            <person name="Spormann A.M."/>
            <person name="Op den Camp H."/>
            <person name="Overmann J."/>
            <person name="Amann R."/>
            <person name="Jetten M.S.M."/>
            <person name="Mascher T."/>
            <person name="Medema M.H."/>
            <person name="Devos D.P."/>
            <person name="Kaster A.-K."/>
            <person name="Ovreas L."/>
            <person name="Rohde M."/>
            <person name="Galperin M.Y."/>
            <person name="Jogler C."/>
        </authorList>
    </citation>
    <scope>NUCLEOTIDE SEQUENCE [LARGE SCALE GENOMIC DNA]</scope>
    <source>
        <strain evidence="2 3">HG66A1</strain>
    </source>
</reference>
<dbReference type="InterPro" id="IPR032806">
    <property type="entry name" value="YbfD_N"/>
</dbReference>
<dbReference type="EMBL" id="CP036266">
    <property type="protein sequence ID" value="QDT23480.1"/>
    <property type="molecule type" value="Genomic_DNA"/>
</dbReference>
<dbReference type="RefSeq" id="WP_145190947.1">
    <property type="nucleotide sequence ID" value="NZ_CP036266.1"/>
</dbReference>
<protein>
    <recommendedName>
        <fullName evidence="1">H repeat-associated protein N-terminal domain-containing protein</fullName>
    </recommendedName>
</protein>
<proteinExistence type="predicted"/>
<evidence type="ECO:0000313" key="2">
    <source>
        <dbReference type="EMBL" id="QDT23480.1"/>
    </source>
</evidence>